<sequence>MWLMRWQQGVDVMRWQQGVDVTEGQAELIVQTINMTAGRWVSNELLAHPQYRLLSSVINNICHEISHVNNRTCMQVNSTTINSIDSKMQELVQLVLSDSPDDLDQDLKQTFLTVAKTFYYKAYCDPETINVHISKVMFETII</sequence>
<proteinExistence type="predicted"/>
<dbReference type="PANTHER" id="PTHR31739:SF4">
    <property type="entry name" value="ENT-COPALYL DIPHOSPHATE SYNTHASE, CHLOROPLASTIC"/>
    <property type="match status" value="1"/>
</dbReference>
<dbReference type="GO" id="GO:0000287">
    <property type="term" value="F:magnesium ion binding"/>
    <property type="evidence" value="ECO:0007669"/>
    <property type="project" value="TreeGrafter"/>
</dbReference>
<dbReference type="GO" id="GO:0010333">
    <property type="term" value="F:terpene synthase activity"/>
    <property type="evidence" value="ECO:0007669"/>
    <property type="project" value="InterPro"/>
</dbReference>
<dbReference type="GO" id="GO:0009507">
    <property type="term" value="C:chloroplast"/>
    <property type="evidence" value="ECO:0007669"/>
    <property type="project" value="TreeGrafter"/>
</dbReference>
<comment type="caution">
    <text evidence="4">The sequence shown here is derived from an EMBL/GenBank/DDBJ whole genome shotgun (WGS) entry which is preliminary data.</text>
</comment>
<dbReference type="Gene3D" id="1.10.600.10">
    <property type="entry name" value="Farnesyl Diphosphate Synthase"/>
    <property type="match status" value="1"/>
</dbReference>
<keyword evidence="5" id="KW-1185">Reference proteome</keyword>
<dbReference type="InterPro" id="IPR008949">
    <property type="entry name" value="Isoprenoid_synthase_dom_sf"/>
</dbReference>
<dbReference type="GO" id="GO:0009686">
    <property type="term" value="P:gibberellin biosynthetic process"/>
    <property type="evidence" value="ECO:0007669"/>
    <property type="project" value="TreeGrafter"/>
</dbReference>
<organism evidence="4 5">
    <name type="scientific">Lactuca virosa</name>
    <dbReference type="NCBI Taxonomy" id="75947"/>
    <lineage>
        <taxon>Eukaryota</taxon>
        <taxon>Viridiplantae</taxon>
        <taxon>Streptophyta</taxon>
        <taxon>Embryophyta</taxon>
        <taxon>Tracheophyta</taxon>
        <taxon>Spermatophyta</taxon>
        <taxon>Magnoliopsida</taxon>
        <taxon>eudicotyledons</taxon>
        <taxon>Gunneridae</taxon>
        <taxon>Pentapetalae</taxon>
        <taxon>asterids</taxon>
        <taxon>campanulids</taxon>
        <taxon>Asterales</taxon>
        <taxon>Asteraceae</taxon>
        <taxon>Cichorioideae</taxon>
        <taxon>Cichorieae</taxon>
        <taxon>Lactucinae</taxon>
        <taxon>Lactuca</taxon>
    </lineage>
</organism>
<keyword evidence="3" id="KW-0460">Magnesium</keyword>
<dbReference type="EMBL" id="CAKMRJ010001497">
    <property type="protein sequence ID" value="CAH1424304.1"/>
    <property type="molecule type" value="Genomic_DNA"/>
</dbReference>
<dbReference type="AlphaFoldDB" id="A0AAU9MDP9"/>
<evidence type="ECO:0000256" key="3">
    <source>
        <dbReference type="ARBA" id="ARBA00022842"/>
    </source>
</evidence>
<accession>A0AAU9MDP9</accession>
<evidence type="ECO:0000256" key="2">
    <source>
        <dbReference type="ARBA" id="ARBA00022723"/>
    </source>
</evidence>
<protein>
    <submittedName>
        <fullName evidence="4">Uncharacterized protein</fullName>
    </submittedName>
</protein>
<evidence type="ECO:0000313" key="5">
    <source>
        <dbReference type="Proteomes" id="UP001157418"/>
    </source>
</evidence>
<name>A0AAU9MDP9_9ASTR</name>
<gene>
    <name evidence="4" type="ORF">LVIROSA_LOCUS11516</name>
</gene>
<evidence type="ECO:0000256" key="1">
    <source>
        <dbReference type="ARBA" id="ARBA00001946"/>
    </source>
</evidence>
<comment type="cofactor">
    <cofactor evidence="1">
        <name>Mg(2+)</name>
        <dbReference type="ChEBI" id="CHEBI:18420"/>
    </cofactor>
</comment>
<evidence type="ECO:0000313" key="4">
    <source>
        <dbReference type="EMBL" id="CAH1424304.1"/>
    </source>
</evidence>
<dbReference type="InterPro" id="IPR050148">
    <property type="entry name" value="Terpene_synthase-like"/>
</dbReference>
<dbReference type="Proteomes" id="UP001157418">
    <property type="component" value="Unassembled WGS sequence"/>
</dbReference>
<dbReference type="PANTHER" id="PTHR31739">
    <property type="entry name" value="ENT-COPALYL DIPHOSPHATE SYNTHASE, CHLOROPLASTIC"/>
    <property type="match status" value="1"/>
</dbReference>
<keyword evidence="2" id="KW-0479">Metal-binding</keyword>
<reference evidence="4 5" key="1">
    <citation type="submission" date="2022-01" db="EMBL/GenBank/DDBJ databases">
        <authorList>
            <person name="Xiong W."/>
            <person name="Schranz E."/>
        </authorList>
    </citation>
    <scope>NUCLEOTIDE SEQUENCE [LARGE SCALE GENOMIC DNA]</scope>
</reference>